<dbReference type="GO" id="GO:0005829">
    <property type="term" value="C:cytosol"/>
    <property type="evidence" value="ECO:0007669"/>
    <property type="project" value="TreeGrafter"/>
</dbReference>
<evidence type="ECO:0000313" key="2">
    <source>
        <dbReference type="EMBL" id="MBC8547475.1"/>
    </source>
</evidence>
<reference evidence="2" key="1">
    <citation type="submission" date="2020-08" db="EMBL/GenBank/DDBJ databases">
        <title>Genome public.</title>
        <authorList>
            <person name="Liu C."/>
            <person name="Sun Q."/>
        </authorList>
    </citation>
    <scope>NUCLEOTIDE SEQUENCE</scope>
    <source>
        <strain evidence="2">NSJ-31</strain>
    </source>
</reference>
<proteinExistence type="predicted"/>
<evidence type="ECO:0000313" key="3">
    <source>
        <dbReference type="Proteomes" id="UP000653127"/>
    </source>
</evidence>
<dbReference type="PANTHER" id="PTHR11735:SF11">
    <property type="entry name" value="TRNA THREONYLCARBAMOYLADENOSINE BIOSYNTHESIS PROTEIN TSAB"/>
    <property type="match status" value="1"/>
</dbReference>
<protein>
    <submittedName>
        <fullName evidence="2">tRNA (Adenosine(37)-N6)-threonylcarbamoyltransferase complex dimerization subunit type 1 TsaB</fullName>
    </submittedName>
</protein>
<dbReference type="GO" id="GO:0002949">
    <property type="term" value="P:tRNA threonylcarbamoyladenosine modification"/>
    <property type="evidence" value="ECO:0007669"/>
    <property type="project" value="InterPro"/>
</dbReference>
<dbReference type="InterPro" id="IPR000905">
    <property type="entry name" value="Gcp-like_dom"/>
</dbReference>
<gene>
    <name evidence="2" type="primary">tsaB</name>
    <name evidence="2" type="ORF">H8711_11120</name>
</gene>
<dbReference type="InterPro" id="IPR043129">
    <property type="entry name" value="ATPase_NBD"/>
</dbReference>
<comment type="caution">
    <text evidence="2">The sequence shown here is derived from an EMBL/GenBank/DDBJ whole genome shotgun (WGS) entry which is preliminary data.</text>
</comment>
<dbReference type="AlphaFoldDB" id="A0A926I5H5"/>
<dbReference type="Pfam" id="PF00814">
    <property type="entry name" value="TsaD"/>
    <property type="match status" value="1"/>
</dbReference>
<feature type="domain" description="Gcp-like" evidence="1">
    <location>
        <begin position="34"/>
        <end position="148"/>
    </location>
</feature>
<evidence type="ECO:0000259" key="1">
    <source>
        <dbReference type="Pfam" id="PF00814"/>
    </source>
</evidence>
<dbReference type="RefSeq" id="WP_249283518.1">
    <property type="nucleotide sequence ID" value="NZ_JACRST010000021.1"/>
</dbReference>
<keyword evidence="3" id="KW-1185">Reference proteome</keyword>
<dbReference type="SUPFAM" id="SSF53067">
    <property type="entry name" value="Actin-like ATPase domain"/>
    <property type="match status" value="2"/>
</dbReference>
<organism evidence="2 3">
    <name type="scientific">Ligaoa zhengdingensis</name>
    <dbReference type="NCBI Taxonomy" id="2763658"/>
    <lineage>
        <taxon>Bacteria</taxon>
        <taxon>Bacillati</taxon>
        <taxon>Bacillota</taxon>
        <taxon>Clostridia</taxon>
        <taxon>Eubacteriales</taxon>
        <taxon>Oscillospiraceae</taxon>
        <taxon>Ligaoa</taxon>
    </lineage>
</organism>
<dbReference type="EMBL" id="JACRST010000021">
    <property type="protein sequence ID" value="MBC8547475.1"/>
    <property type="molecule type" value="Genomic_DNA"/>
</dbReference>
<dbReference type="InterPro" id="IPR022496">
    <property type="entry name" value="T6A_TsaB"/>
</dbReference>
<accession>A0A926I5H5</accession>
<dbReference type="Proteomes" id="UP000653127">
    <property type="component" value="Unassembled WGS sequence"/>
</dbReference>
<dbReference type="Gene3D" id="3.30.420.40">
    <property type="match status" value="2"/>
</dbReference>
<dbReference type="NCBIfam" id="TIGR03725">
    <property type="entry name" value="T6A_YeaZ"/>
    <property type="match status" value="1"/>
</dbReference>
<sequence length="234" mass="25056">MKILAIDSSARAASAAVCEEERVLCESYADVGLTHSETLLPMLDAMLRSAAIPLEQIDRIAVSVGPGSFTGLRIGIAAVKGLAYPSRIPCIGVSTLEGLAHNLAGFDCIACCAMDARCKQVYTACFDISGGTVTRLTEDAAMAVDELERELCALDAKKPVFLIGDGAQICYNSFGQGSGYRLAPPQLRYQHANSVARAAQRYEDRAVSAGELLPAYLRLPQAERERLKKEGANR</sequence>
<dbReference type="PANTHER" id="PTHR11735">
    <property type="entry name" value="TRNA N6-ADENOSINE THREONYLCARBAMOYLTRANSFERASE"/>
    <property type="match status" value="1"/>
</dbReference>
<name>A0A926I5H5_9FIRM</name>
<dbReference type="CDD" id="cd24032">
    <property type="entry name" value="ASKHA_NBD_TsaB"/>
    <property type="match status" value="1"/>
</dbReference>